<dbReference type="SUPFAM" id="SSF57667">
    <property type="entry name" value="beta-beta-alpha zinc fingers"/>
    <property type="match status" value="1"/>
</dbReference>
<evidence type="ECO:0000313" key="2">
    <source>
        <dbReference type="Proteomes" id="UP000663586"/>
    </source>
</evidence>
<dbReference type="NCBIfam" id="NF041915">
    <property type="entry name" value="HVO_2901"/>
    <property type="match status" value="1"/>
</dbReference>
<dbReference type="KEGG" id="hara:AArcS_1421"/>
<dbReference type="Gene3D" id="3.30.160.60">
    <property type="entry name" value="Classic Zinc Finger"/>
    <property type="match status" value="1"/>
</dbReference>
<proteinExistence type="predicted"/>
<dbReference type="InterPro" id="IPR036236">
    <property type="entry name" value="Znf_C2H2_sf"/>
</dbReference>
<dbReference type="InterPro" id="IPR049703">
    <property type="entry name" value="HVO_2901-like"/>
</dbReference>
<dbReference type="AlphaFoldDB" id="A0A897MWU6"/>
<sequence>MHTCRICNQTFSTKLRLELHRDTCVEETLLCQQCGDQFSEAAATRDGWHYQCPNDDCDGEGLTEDLYRLDATGVEQGQ</sequence>
<keyword evidence="2" id="KW-1185">Reference proteome</keyword>
<dbReference type="EMBL" id="CP064786">
    <property type="protein sequence ID" value="QSG02636.1"/>
    <property type="molecule type" value="Genomic_DNA"/>
</dbReference>
<reference evidence="1" key="1">
    <citation type="submission" date="2020-11" db="EMBL/GenBank/DDBJ databases">
        <title>Carbohydrate-dependent, anaerobic sulfur respiration: A novel catabolism in halophilic archaea.</title>
        <authorList>
            <person name="Sorokin D.Y."/>
            <person name="Messina E."/>
            <person name="Smedile F."/>
            <person name="La Cono V."/>
            <person name="Hallsworth J.E."/>
            <person name="Yakimov M.M."/>
        </authorList>
    </citation>
    <scope>NUCLEOTIDE SEQUENCE</scope>
    <source>
        <strain evidence="1">AArc-S</strain>
    </source>
</reference>
<organism evidence="1 2">
    <name type="scientific">Natranaeroarchaeum sulfidigenes</name>
    <dbReference type="NCBI Taxonomy" id="2784880"/>
    <lineage>
        <taxon>Archaea</taxon>
        <taxon>Methanobacteriati</taxon>
        <taxon>Methanobacteriota</taxon>
        <taxon>Stenosarchaea group</taxon>
        <taxon>Halobacteria</taxon>
        <taxon>Halobacteriales</taxon>
        <taxon>Natronoarchaeaceae</taxon>
        <taxon>Natranaeroarchaeum</taxon>
    </lineage>
</organism>
<dbReference type="RefSeq" id="WP_238479780.1">
    <property type="nucleotide sequence ID" value="NZ_CP064786.1"/>
</dbReference>
<accession>A0A897MWU6</accession>
<dbReference type="Proteomes" id="UP000663586">
    <property type="component" value="Chromosome"/>
</dbReference>
<dbReference type="GeneID" id="70684804"/>
<protein>
    <submittedName>
        <fullName evidence="1">Zn-ribbon containing protein</fullName>
    </submittedName>
</protein>
<gene>
    <name evidence="1" type="ORF">AArcS_1421</name>
</gene>
<name>A0A897MWU6_9EURY</name>
<evidence type="ECO:0000313" key="1">
    <source>
        <dbReference type="EMBL" id="QSG02636.1"/>
    </source>
</evidence>